<evidence type="ECO:0000313" key="3">
    <source>
        <dbReference type="Proteomes" id="UP001485459"/>
    </source>
</evidence>
<dbReference type="PROSITE" id="PS51257">
    <property type="entry name" value="PROKAR_LIPOPROTEIN"/>
    <property type="match status" value="1"/>
</dbReference>
<sequence length="677" mass="74825">MRFLLLIISFSLASALQAAAQSCRQPGQTPQSAFPVCGSRNLTQTSVPICDGRTLRLNFCSTVDPNTDYEDKNPFFYKFTCFQAGTLGFTIVPNDLDDDYDWHIFDVTGLNVNDIYTDPSLQICGNWSARPGRTGASNAGQTHINCAGDDYPNFSSMPDLKVGHEYLLLVSHFTDTQSGYTLSFGGGTAVITDPNTGKFTSANYRCHHNRVVLKFSKKFQCKTLAADGSDFELFGTPARILSAEGVNCRNAFDMDSVVLTLDRPLGPGNYTIRMKNGTDGNTLLDPCDVPIAAGENIIMTIGVPQPVPFDSIKPVGCKPDRLMVIMKNPIRCNSVAANGSDFRIINVGTGPAVSVRGANVFCDDELTDSIEVILNGPVLLDGSYRLSLVQGTDGNTLVSECHVQTPLGQSVPFLTSDTVNAAYTWRTSLDCASDTIYLEHDRAHNVSEWTWLFDDGTTQSGPTASKVYYKGNFGVKPVKLTVSNRQCQDDHIVRIDLPNELVAAFTPESWVLCPLDLVRIFNRSTGNIMEHHWSLGHGPGSQRRTPDPYRYPMSEREETYDVRLIVVDNLQCEDTVIHQLKTVPSCYVAVPTAFTPNGDGVNDFLYPLNGYKTADLLFRVFSRNGQMVFETRDWQRKWDGRVNGALAPVGTYAWLLEYTNTELNQRVFLKGVSTLLR</sequence>
<organism evidence="2 3">
    <name type="scientific">Chitinophaga pollutisoli</name>
    <dbReference type="NCBI Taxonomy" id="3133966"/>
    <lineage>
        <taxon>Bacteria</taxon>
        <taxon>Pseudomonadati</taxon>
        <taxon>Bacteroidota</taxon>
        <taxon>Chitinophagia</taxon>
        <taxon>Chitinophagales</taxon>
        <taxon>Chitinophagaceae</taxon>
        <taxon>Chitinophaga</taxon>
    </lineage>
</organism>
<evidence type="ECO:0000313" key="2">
    <source>
        <dbReference type="EMBL" id="WZN39864.1"/>
    </source>
</evidence>
<feature type="chain" id="PRO_5045349263" evidence="1">
    <location>
        <begin position="21"/>
        <end position="677"/>
    </location>
</feature>
<proteinExistence type="predicted"/>
<reference evidence="3" key="1">
    <citation type="submission" date="2024-03" db="EMBL/GenBank/DDBJ databases">
        <title>Chitinophaga horti sp. nov., isolated from garden soil.</title>
        <authorList>
            <person name="Lee D.S."/>
            <person name="Han D.M."/>
            <person name="Baek J.H."/>
            <person name="Choi D.G."/>
            <person name="Jeon J.H."/>
            <person name="Jeon C.O."/>
        </authorList>
    </citation>
    <scope>NUCLEOTIDE SEQUENCE [LARGE SCALE GENOMIC DNA]</scope>
    <source>
        <strain evidence="3">GPA1</strain>
    </source>
</reference>
<dbReference type="Gene3D" id="2.60.40.10">
    <property type="entry name" value="Immunoglobulins"/>
    <property type="match status" value="2"/>
</dbReference>
<dbReference type="SUPFAM" id="SSF49299">
    <property type="entry name" value="PKD domain"/>
    <property type="match status" value="1"/>
</dbReference>
<gene>
    <name evidence="2" type="ORF">WJU16_17955</name>
</gene>
<keyword evidence="3" id="KW-1185">Reference proteome</keyword>
<dbReference type="NCBIfam" id="TIGR04131">
    <property type="entry name" value="Bac_Flav_CTERM"/>
    <property type="match status" value="1"/>
</dbReference>
<dbReference type="InterPro" id="IPR026341">
    <property type="entry name" value="T9SS_type_B"/>
</dbReference>
<dbReference type="Pfam" id="PF13585">
    <property type="entry name" value="CHU_C"/>
    <property type="match status" value="1"/>
</dbReference>
<name>A0ABZ2YJG9_9BACT</name>
<dbReference type="InterPro" id="IPR013783">
    <property type="entry name" value="Ig-like_fold"/>
</dbReference>
<dbReference type="Proteomes" id="UP001485459">
    <property type="component" value="Chromosome"/>
</dbReference>
<evidence type="ECO:0000256" key="1">
    <source>
        <dbReference type="SAM" id="SignalP"/>
    </source>
</evidence>
<accession>A0ABZ2YJG9</accession>
<protein>
    <submittedName>
        <fullName evidence="2">Gliding motility-associated C-terminal domain-containing protein</fullName>
    </submittedName>
</protein>
<keyword evidence="1" id="KW-0732">Signal</keyword>
<dbReference type="EMBL" id="CP149822">
    <property type="protein sequence ID" value="WZN39864.1"/>
    <property type="molecule type" value="Genomic_DNA"/>
</dbReference>
<feature type="signal peptide" evidence="1">
    <location>
        <begin position="1"/>
        <end position="20"/>
    </location>
</feature>
<dbReference type="InterPro" id="IPR035986">
    <property type="entry name" value="PKD_dom_sf"/>
</dbReference>
<dbReference type="RefSeq" id="WP_341834829.1">
    <property type="nucleotide sequence ID" value="NZ_CP149822.1"/>
</dbReference>